<dbReference type="GO" id="GO:0003964">
    <property type="term" value="F:RNA-directed DNA polymerase activity"/>
    <property type="evidence" value="ECO:0007669"/>
    <property type="project" value="UniProtKB-KW"/>
</dbReference>
<evidence type="ECO:0000256" key="5">
    <source>
        <dbReference type="ARBA" id="ARBA00022801"/>
    </source>
</evidence>
<dbReference type="AlphaFoldDB" id="A0AAV1KRA3"/>
<dbReference type="PANTHER" id="PTHR33050:SF7">
    <property type="entry name" value="RIBONUCLEASE H"/>
    <property type="match status" value="1"/>
</dbReference>
<dbReference type="Gene3D" id="3.10.10.10">
    <property type="entry name" value="HIV Type 1 Reverse Transcriptase, subunit A, domain 1"/>
    <property type="match status" value="1"/>
</dbReference>
<dbReference type="InterPro" id="IPR000477">
    <property type="entry name" value="RT_dom"/>
</dbReference>
<evidence type="ECO:0000256" key="6">
    <source>
        <dbReference type="ARBA" id="ARBA00022918"/>
    </source>
</evidence>
<dbReference type="Gene3D" id="3.30.70.270">
    <property type="match status" value="1"/>
</dbReference>
<evidence type="ECO:0000256" key="3">
    <source>
        <dbReference type="ARBA" id="ARBA00022722"/>
    </source>
</evidence>
<dbReference type="CDD" id="cd09275">
    <property type="entry name" value="RNase_HI_RT_DIRS1"/>
    <property type="match status" value="1"/>
</dbReference>
<proteinExistence type="predicted"/>
<sequence>MTKIIIDLKKQQVLERPKSPSPSFLSKMFIIPKNDGSFRPVFDLRGLNRYVHTKHFQLISHASIPEFLQNGDWMVKIDISNAYFHIPIAESHRCYLRMIYNNELLQMNSLPFGLASAPRTFAAVTNWIAEILRDKEIRVLVYLDDFLLVHQDQAKLVSQTAEVVRLLESMGWQINYLKSVLKPMQQLEYLGITWNTKTDTMYLSERKIKNIKTAITKLLSKKACNLKQVQKILGQLNFASFVIRRGRLHCRYIQILLNRFKQNLKNKRVLPPQVRQDLRWWSQSLVGKAVLHQRPYTHFLTTDAADTGWGAQLNEKMMSGVWTKDQMKWHSNWKELFAVYASIQKQSHCLQNAHILVQSDNRTLVAYIRNDGGTHSMSLLNLTCKLLRLTDRKNILLSAHYLPGRYNCTADHLSRGRRLSEWHLLPAVTNQLFHRWGIPDVDLFASAETAVVSRYVSLDWKDNLAIFPNAFSQDWNFRLGWIFPPPSLIPRVLAQLNRAKGHYILIAPLWEKTFWLADLKNRALEPPVTIEKISENLVDTATGLPPPQADQLNLQAWLVGGGQNQLVDGQNQKNNY</sequence>
<dbReference type="EMBL" id="CAVLGL010000079">
    <property type="protein sequence ID" value="CAK1585578.1"/>
    <property type="molecule type" value="Genomic_DNA"/>
</dbReference>
<keyword evidence="9" id="KW-1185">Reference proteome</keyword>
<accession>A0AAV1KRA3</accession>
<evidence type="ECO:0000313" key="9">
    <source>
        <dbReference type="Proteomes" id="UP001314205"/>
    </source>
</evidence>
<dbReference type="InterPro" id="IPR043128">
    <property type="entry name" value="Rev_trsase/Diguanyl_cyclase"/>
</dbReference>
<dbReference type="Pfam" id="PF17917">
    <property type="entry name" value="RT_RNaseH"/>
    <property type="match status" value="1"/>
</dbReference>
<dbReference type="Pfam" id="PF00078">
    <property type="entry name" value="RVT_1"/>
    <property type="match status" value="1"/>
</dbReference>
<keyword evidence="4" id="KW-0255">Endonuclease</keyword>
<keyword evidence="3" id="KW-0540">Nuclease</keyword>
<dbReference type="PANTHER" id="PTHR33050">
    <property type="entry name" value="REVERSE TRANSCRIPTASE DOMAIN-CONTAINING PROTEIN"/>
    <property type="match status" value="1"/>
</dbReference>
<evidence type="ECO:0000259" key="7">
    <source>
        <dbReference type="PROSITE" id="PS50878"/>
    </source>
</evidence>
<dbReference type="Proteomes" id="UP001314205">
    <property type="component" value="Unassembled WGS sequence"/>
</dbReference>
<feature type="domain" description="Reverse transcriptase" evidence="7">
    <location>
        <begin position="12"/>
        <end position="194"/>
    </location>
</feature>
<dbReference type="GO" id="GO:0016787">
    <property type="term" value="F:hydrolase activity"/>
    <property type="evidence" value="ECO:0007669"/>
    <property type="project" value="UniProtKB-KW"/>
</dbReference>
<keyword evidence="2" id="KW-0548">Nucleotidyltransferase</keyword>
<keyword evidence="5" id="KW-0378">Hydrolase</keyword>
<evidence type="ECO:0000256" key="4">
    <source>
        <dbReference type="ARBA" id="ARBA00022759"/>
    </source>
</evidence>
<keyword evidence="1" id="KW-0808">Transferase</keyword>
<dbReference type="InterPro" id="IPR041373">
    <property type="entry name" value="RT_RNaseH"/>
</dbReference>
<dbReference type="CDD" id="cd03714">
    <property type="entry name" value="RT_DIRS1"/>
    <property type="match status" value="1"/>
</dbReference>
<protein>
    <recommendedName>
        <fullName evidence="7">Reverse transcriptase domain-containing protein</fullName>
    </recommendedName>
</protein>
<dbReference type="InterPro" id="IPR043502">
    <property type="entry name" value="DNA/RNA_pol_sf"/>
</dbReference>
<gene>
    <name evidence="8" type="ORF">PARMNEM_LOCUS6641</name>
</gene>
<keyword evidence="6" id="KW-0695">RNA-directed DNA polymerase</keyword>
<dbReference type="GO" id="GO:0004519">
    <property type="term" value="F:endonuclease activity"/>
    <property type="evidence" value="ECO:0007669"/>
    <property type="project" value="UniProtKB-KW"/>
</dbReference>
<evidence type="ECO:0000256" key="1">
    <source>
        <dbReference type="ARBA" id="ARBA00022679"/>
    </source>
</evidence>
<dbReference type="InterPro" id="IPR052055">
    <property type="entry name" value="Hepadnavirus_pol/RT"/>
</dbReference>
<comment type="caution">
    <text evidence="8">The sequence shown here is derived from an EMBL/GenBank/DDBJ whole genome shotgun (WGS) entry which is preliminary data.</text>
</comment>
<dbReference type="SUPFAM" id="SSF56672">
    <property type="entry name" value="DNA/RNA polymerases"/>
    <property type="match status" value="1"/>
</dbReference>
<reference evidence="8 9" key="1">
    <citation type="submission" date="2023-11" db="EMBL/GenBank/DDBJ databases">
        <authorList>
            <person name="Hedman E."/>
            <person name="Englund M."/>
            <person name="Stromberg M."/>
            <person name="Nyberg Akerstrom W."/>
            <person name="Nylinder S."/>
            <person name="Jareborg N."/>
            <person name="Kallberg Y."/>
            <person name="Kronander E."/>
        </authorList>
    </citation>
    <scope>NUCLEOTIDE SEQUENCE [LARGE SCALE GENOMIC DNA]</scope>
</reference>
<evidence type="ECO:0000313" key="8">
    <source>
        <dbReference type="EMBL" id="CAK1585578.1"/>
    </source>
</evidence>
<organism evidence="8 9">
    <name type="scientific">Parnassius mnemosyne</name>
    <name type="common">clouded apollo</name>
    <dbReference type="NCBI Taxonomy" id="213953"/>
    <lineage>
        <taxon>Eukaryota</taxon>
        <taxon>Metazoa</taxon>
        <taxon>Ecdysozoa</taxon>
        <taxon>Arthropoda</taxon>
        <taxon>Hexapoda</taxon>
        <taxon>Insecta</taxon>
        <taxon>Pterygota</taxon>
        <taxon>Neoptera</taxon>
        <taxon>Endopterygota</taxon>
        <taxon>Lepidoptera</taxon>
        <taxon>Glossata</taxon>
        <taxon>Ditrysia</taxon>
        <taxon>Papilionoidea</taxon>
        <taxon>Papilionidae</taxon>
        <taxon>Parnassiinae</taxon>
        <taxon>Parnassini</taxon>
        <taxon>Parnassius</taxon>
        <taxon>Driopa</taxon>
    </lineage>
</organism>
<dbReference type="PROSITE" id="PS50878">
    <property type="entry name" value="RT_POL"/>
    <property type="match status" value="1"/>
</dbReference>
<name>A0AAV1KRA3_9NEOP</name>
<evidence type="ECO:0000256" key="2">
    <source>
        <dbReference type="ARBA" id="ARBA00022695"/>
    </source>
</evidence>